<feature type="domain" description="Peptidase M1 membrane alanine aminopeptidase" evidence="2">
    <location>
        <begin position="356"/>
        <end position="506"/>
    </location>
</feature>
<sequence>MIHTANQSTKVRALLSSCLIVTALSGCSNQMASNTATAPPAVIAALEAAARGESHPDDLHPDTARSGKAMTALQAAFDVKHYTLSLKVMPDTRSIEGSVAVNFEALSALDTIQLDLDPKLDIYSAMLGSTELKVRREGGSFMVTLPSTLEAGNHSTVTVAYGGKPHVALAPPWFGGFVWSEVNGTPWFATAVQGDGCDLWWPCKDNFADKPDNGVELAISAPKGVKVASVGVLTGMDEGDDGFDTWHWRSRHPYSGYAVAINGGPFELIEAEYAGINGSSYPIQFWALEENADKARALVDSDVIPDLEFFERILGPYPWGDEKAGFVETPHLGMEHQTINGYGEQYKRGRYGFDGLLHHELAHEWFGNVMTHARPEDAWLHEGYGAYMQAVYAEETVGAIGYYDQMYGAYTNNEHCLPVANPAVEDAGEAFDNRDIYTKGSWMLHSLRRYIGEEAFWAGTRRVIYDTAEPWSLSYPIQSRYRSTEDFIAIMSDEAGEDVSWIVETYLREAGMPELISSRGDGKLSLEWSVPGDRDFPMPVDVSIDGKIHVLDLSSGAQSIEVPKGARVLVDPDSKILRSLPIIGDCSEQTDEQIQNNIDRFTRMAKDFGWQRD</sequence>
<keyword evidence="4" id="KW-1185">Reference proteome</keyword>
<keyword evidence="3" id="KW-0378">Hydrolase</keyword>
<dbReference type="EMBL" id="CP136864">
    <property type="protein sequence ID" value="WOJ92817.1"/>
    <property type="molecule type" value="Genomic_DNA"/>
</dbReference>
<organism evidence="3 4">
    <name type="scientific">Congregibacter variabilis</name>
    <dbReference type="NCBI Taxonomy" id="3081200"/>
    <lineage>
        <taxon>Bacteria</taxon>
        <taxon>Pseudomonadati</taxon>
        <taxon>Pseudomonadota</taxon>
        <taxon>Gammaproteobacteria</taxon>
        <taxon>Cellvibrionales</taxon>
        <taxon>Halieaceae</taxon>
        <taxon>Congregibacter</taxon>
    </lineage>
</organism>
<gene>
    <name evidence="3" type="ORF">R0135_13625</name>
</gene>
<dbReference type="PANTHER" id="PTHR11533:SF174">
    <property type="entry name" value="PUROMYCIN-SENSITIVE AMINOPEPTIDASE-RELATED"/>
    <property type="match status" value="1"/>
</dbReference>
<dbReference type="SUPFAM" id="SSF63737">
    <property type="entry name" value="Leukotriene A4 hydrolase N-terminal domain"/>
    <property type="match status" value="1"/>
</dbReference>
<dbReference type="CDD" id="cd09603">
    <property type="entry name" value="M1_APN_like"/>
    <property type="match status" value="1"/>
</dbReference>
<keyword evidence="3" id="KW-0031">Aminopeptidase</keyword>
<feature type="chain" id="PRO_5047038614" evidence="1">
    <location>
        <begin position="33"/>
        <end position="613"/>
    </location>
</feature>
<name>A0ABZ0HZX4_9GAMM</name>
<protein>
    <submittedName>
        <fullName evidence="3">M1 family metallopeptidase</fullName>
        <ecNumber evidence="3">3.4.11.-</ecNumber>
    </submittedName>
</protein>
<evidence type="ECO:0000259" key="2">
    <source>
        <dbReference type="Pfam" id="PF01433"/>
    </source>
</evidence>
<accession>A0ABZ0HZX4</accession>
<dbReference type="Pfam" id="PF01433">
    <property type="entry name" value="Peptidase_M1"/>
    <property type="match status" value="1"/>
</dbReference>
<dbReference type="InterPro" id="IPR027268">
    <property type="entry name" value="Peptidase_M4/M1_CTD_sf"/>
</dbReference>
<reference evidence="3 4" key="1">
    <citation type="submission" date="2023-10" db="EMBL/GenBank/DDBJ databases">
        <title>Two novel species belonging to the OM43/NOR5 clade.</title>
        <authorList>
            <person name="Park M."/>
        </authorList>
    </citation>
    <scope>NUCLEOTIDE SEQUENCE [LARGE SCALE GENOMIC DNA]</scope>
    <source>
        <strain evidence="3 4">IMCC43200</strain>
    </source>
</reference>
<feature type="signal peptide" evidence="1">
    <location>
        <begin position="1"/>
        <end position="32"/>
    </location>
</feature>
<dbReference type="Gene3D" id="2.60.40.1730">
    <property type="entry name" value="tricorn interacting facor f3 domain"/>
    <property type="match status" value="1"/>
</dbReference>
<evidence type="ECO:0000256" key="1">
    <source>
        <dbReference type="SAM" id="SignalP"/>
    </source>
</evidence>
<dbReference type="GO" id="GO:0004177">
    <property type="term" value="F:aminopeptidase activity"/>
    <property type="evidence" value="ECO:0007669"/>
    <property type="project" value="UniProtKB-KW"/>
</dbReference>
<dbReference type="RefSeq" id="WP_407347456.1">
    <property type="nucleotide sequence ID" value="NZ_CP136864.1"/>
</dbReference>
<dbReference type="InterPro" id="IPR050344">
    <property type="entry name" value="Peptidase_M1_aminopeptidases"/>
</dbReference>
<dbReference type="InterPro" id="IPR014782">
    <property type="entry name" value="Peptidase_M1_dom"/>
</dbReference>
<dbReference type="SUPFAM" id="SSF55486">
    <property type="entry name" value="Metalloproteases ('zincins'), catalytic domain"/>
    <property type="match status" value="1"/>
</dbReference>
<proteinExistence type="predicted"/>
<dbReference type="EC" id="3.4.11.-" evidence="3"/>
<dbReference type="Proteomes" id="UP001626537">
    <property type="component" value="Chromosome"/>
</dbReference>
<evidence type="ECO:0000313" key="4">
    <source>
        <dbReference type="Proteomes" id="UP001626537"/>
    </source>
</evidence>
<evidence type="ECO:0000313" key="3">
    <source>
        <dbReference type="EMBL" id="WOJ92817.1"/>
    </source>
</evidence>
<dbReference type="PANTHER" id="PTHR11533">
    <property type="entry name" value="PROTEASE M1 ZINC METALLOPROTEASE"/>
    <property type="match status" value="1"/>
</dbReference>
<keyword evidence="1" id="KW-0732">Signal</keyword>
<dbReference type="InterPro" id="IPR042097">
    <property type="entry name" value="Aminopeptidase_N-like_N_sf"/>
</dbReference>
<dbReference type="Gene3D" id="1.10.390.10">
    <property type="entry name" value="Neutral Protease Domain 2"/>
    <property type="match status" value="1"/>
</dbReference>
<keyword evidence="3" id="KW-0645">Protease</keyword>